<keyword evidence="3 4" id="KW-0732">Signal</keyword>
<evidence type="ECO:0000256" key="4">
    <source>
        <dbReference type="SAM" id="SignalP"/>
    </source>
</evidence>
<protein>
    <submittedName>
        <fullName evidence="6">General L-amino acid transport system substrate-binding protein</fullName>
    </submittedName>
</protein>
<accession>A0ABX0V4G9</accession>
<dbReference type="CDD" id="cd13692">
    <property type="entry name" value="PBP2_BztA"/>
    <property type="match status" value="1"/>
</dbReference>
<dbReference type="Pfam" id="PF00497">
    <property type="entry name" value="SBP_bac_3"/>
    <property type="match status" value="1"/>
</dbReference>
<name>A0ABX0V4G9_9HYPH</name>
<evidence type="ECO:0000256" key="2">
    <source>
        <dbReference type="ARBA" id="ARBA00022448"/>
    </source>
</evidence>
<comment type="caution">
    <text evidence="6">The sequence shown here is derived from an EMBL/GenBank/DDBJ whole genome shotgun (WGS) entry which is preliminary data.</text>
</comment>
<dbReference type="Proteomes" id="UP001429580">
    <property type="component" value="Unassembled WGS sequence"/>
</dbReference>
<keyword evidence="2" id="KW-0813">Transport</keyword>
<dbReference type="Gene3D" id="3.40.190.10">
    <property type="entry name" value="Periplasmic binding protein-like II"/>
    <property type="match status" value="2"/>
</dbReference>
<dbReference type="PANTHER" id="PTHR30085">
    <property type="entry name" value="AMINO ACID ABC TRANSPORTER PERMEASE"/>
    <property type="match status" value="1"/>
</dbReference>
<reference evidence="6 7" key="1">
    <citation type="submission" date="2020-03" db="EMBL/GenBank/DDBJ databases">
        <title>Genomic Encyclopedia of Type Strains, Phase IV (KMG-IV): sequencing the most valuable type-strain genomes for metagenomic binning, comparative biology and taxonomic classification.</title>
        <authorList>
            <person name="Goeker M."/>
        </authorList>
    </citation>
    <scope>NUCLEOTIDE SEQUENCE [LARGE SCALE GENOMIC DNA]</scope>
    <source>
        <strain evidence="6 7">DSM 103870</strain>
    </source>
</reference>
<evidence type="ECO:0000313" key="6">
    <source>
        <dbReference type="EMBL" id="NIJ58690.1"/>
    </source>
</evidence>
<dbReference type="InterPro" id="IPR051455">
    <property type="entry name" value="Bact_solute-bind_prot3"/>
</dbReference>
<comment type="similarity">
    <text evidence="1">Belongs to the bacterial solute-binding protein 3 family.</text>
</comment>
<feature type="signal peptide" evidence="4">
    <location>
        <begin position="1"/>
        <end position="29"/>
    </location>
</feature>
<dbReference type="PANTHER" id="PTHR30085:SF7">
    <property type="entry name" value="AMINO-ACID ABC TRANSPORTER-BINDING PROTEIN YHDW-RELATED"/>
    <property type="match status" value="1"/>
</dbReference>
<dbReference type="SUPFAM" id="SSF53850">
    <property type="entry name" value="Periplasmic binding protein-like II"/>
    <property type="match status" value="1"/>
</dbReference>
<sequence>MNETAGNRLRRPHSRLAFGLAGVLSLALAAPGLAGTLDTVKQRGTLNCGVSEGISGFSDQDAQGHWSGFDVDFCRAVAAATLGDPEKVAFTPLSASARFEALKSGKVDLLSRNSTWTLGREAELGLAFAGITYHDGQGFLANRALGVDGALELDKAKICVESGTTTQLNLADFFRANSITYEEKAFPNAAEAFAAFESGTCDVLTRDQSALYGERLRLARPADAVVLPDVISKEPLGPVVRNDDFAWFNVVKWVNFALVNAEELGISSAAIDEALKSQKPDVRRFTGAEGDFGKALGLAPDWAIRAVKATGNYAEIYERNLGTGSKLAIPRGLNQLWNMGGILYVPAVR</sequence>
<gene>
    <name evidence="6" type="ORF">FHS82_002538</name>
</gene>
<evidence type="ECO:0000256" key="3">
    <source>
        <dbReference type="ARBA" id="ARBA00022729"/>
    </source>
</evidence>
<feature type="domain" description="Solute-binding protein family 3/N-terminal" evidence="5">
    <location>
        <begin position="45"/>
        <end position="274"/>
    </location>
</feature>
<keyword evidence="7" id="KW-1185">Reference proteome</keyword>
<evidence type="ECO:0000256" key="1">
    <source>
        <dbReference type="ARBA" id="ARBA00010333"/>
    </source>
</evidence>
<dbReference type="EMBL" id="JAASQI010000005">
    <property type="protein sequence ID" value="NIJ58690.1"/>
    <property type="molecule type" value="Genomic_DNA"/>
</dbReference>
<dbReference type="RefSeq" id="WP_166953301.1">
    <property type="nucleotide sequence ID" value="NZ_JAASQI010000005.1"/>
</dbReference>
<evidence type="ECO:0000313" key="7">
    <source>
        <dbReference type="Proteomes" id="UP001429580"/>
    </source>
</evidence>
<dbReference type="InterPro" id="IPR001638">
    <property type="entry name" value="Solute-binding_3/MltF_N"/>
</dbReference>
<organism evidence="6 7">
    <name type="scientific">Pseudochelatococcus lubricantis</name>
    <dbReference type="NCBI Taxonomy" id="1538102"/>
    <lineage>
        <taxon>Bacteria</taxon>
        <taxon>Pseudomonadati</taxon>
        <taxon>Pseudomonadota</taxon>
        <taxon>Alphaproteobacteria</taxon>
        <taxon>Hyphomicrobiales</taxon>
        <taxon>Chelatococcaceae</taxon>
        <taxon>Pseudochelatococcus</taxon>
    </lineage>
</organism>
<proteinExistence type="inferred from homology"/>
<dbReference type="SMART" id="SM00062">
    <property type="entry name" value="PBPb"/>
    <property type="match status" value="1"/>
</dbReference>
<feature type="chain" id="PRO_5046167896" evidence="4">
    <location>
        <begin position="30"/>
        <end position="349"/>
    </location>
</feature>
<evidence type="ECO:0000259" key="5">
    <source>
        <dbReference type="SMART" id="SM00062"/>
    </source>
</evidence>